<feature type="compositionally biased region" description="Low complexity" evidence="2">
    <location>
        <begin position="365"/>
        <end position="383"/>
    </location>
</feature>
<keyword evidence="3" id="KW-0812">Transmembrane</keyword>
<comment type="similarity">
    <text evidence="1">Belongs to the LytR/CpsA/Psr (LCP) family.</text>
</comment>
<feature type="transmembrane region" description="Helical" evidence="3">
    <location>
        <begin position="20"/>
        <end position="43"/>
    </location>
</feature>
<dbReference type="RefSeq" id="WP_270112684.1">
    <property type="nucleotide sequence ID" value="NZ_JAPZVP010000025.1"/>
</dbReference>
<organism evidence="5 6">
    <name type="scientific">Glycomyces luteolus</name>
    <dbReference type="NCBI Taxonomy" id="2670330"/>
    <lineage>
        <taxon>Bacteria</taxon>
        <taxon>Bacillati</taxon>
        <taxon>Actinomycetota</taxon>
        <taxon>Actinomycetes</taxon>
        <taxon>Glycomycetales</taxon>
        <taxon>Glycomycetaceae</taxon>
        <taxon>Glycomyces</taxon>
    </lineage>
</organism>
<dbReference type="Gene3D" id="3.40.630.190">
    <property type="entry name" value="LCP protein"/>
    <property type="match status" value="1"/>
</dbReference>
<accession>A0A9X3PC01</accession>
<dbReference type="NCBIfam" id="TIGR00350">
    <property type="entry name" value="lytR_cpsA_psr"/>
    <property type="match status" value="1"/>
</dbReference>
<evidence type="ECO:0000256" key="2">
    <source>
        <dbReference type="SAM" id="MobiDB-lite"/>
    </source>
</evidence>
<evidence type="ECO:0000256" key="3">
    <source>
        <dbReference type="SAM" id="Phobius"/>
    </source>
</evidence>
<keyword evidence="3" id="KW-0472">Membrane</keyword>
<dbReference type="PANTHER" id="PTHR33392">
    <property type="entry name" value="POLYISOPRENYL-TEICHOIC ACID--PEPTIDOGLYCAN TEICHOIC ACID TRANSFERASE TAGU"/>
    <property type="match status" value="1"/>
</dbReference>
<gene>
    <name evidence="5" type="ORF">O1R50_23450</name>
</gene>
<keyword evidence="3" id="KW-1133">Transmembrane helix</keyword>
<feature type="region of interest" description="Disordered" evidence="2">
    <location>
        <begin position="359"/>
        <end position="383"/>
    </location>
</feature>
<sequence length="383" mass="42150">MAMWTAHHWSDMAVKTGAPWWAHLMMYAGGLTMVVAGGTAAVAQFASTTAENAVPQENILGDAQAEVEEIKGPLNILVLGVDKQGDSTRSDTMILVHINEDLTETTMVSLPRDLWVEIPDCGPGYSNNPCENKINHSASISGDWEVTRPNVVQTIFDLTGVEFHMGATVDFEGFLGLVDMVGEIELCPWHEIQSIHGEKRTFPEGCAMYDKDESLDLIRQRYGWYWDSDWEEGRGGDYGRQAMQQQAIKSLLKAFKEEGYLTDPGKLTDILEGFGDSLTIDKPDEWTVTDLAVNLRDIDPESITSVQVPSTPDKTTLDGTPVDIVMTHEGAEQEAADALWAALQNDTLDQWMTQYPEWVKTPGKTSTETPTGAAEESASATTD</sequence>
<feature type="domain" description="Cell envelope-related transcriptional attenuator" evidence="4">
    <location>
        <begin position="89"/>
        <end position="256"/>
    </location>
</feature>
<evidence type="ECO:0000259" key="4">
    <source>
        <dbReference type="Pfam" id="PF03816"/>
    </source>
</evidence>
<name>A0A9X3PC01_9ACTN</name>
<reference evidence="5" key="1">
    <citation type="submission" date="2022-12" db="EMBL/GenBank/DDBJ databases">
        <title>Gycomyces niveus sp.nov.,a novel actinomycete isolated from soil in Shouguan.</title>
        <authorList>
            <person name="Yang X."/>
        </authorList>
    </citation>
    <scope>NUCLEOTIDE SEQUENCE</scope>
    <source>
        <strain evidence="5">NEAU-A15</strain>
    </source>
</reference>
<dbReference type="Pfam" id="PF03816">
    <property type="entry name" value="LytR_cpsA_psr"/>
    <property type="match status" value="1"/>
</dbReference>
<dbReference type="EMBL" id="JAPZVP010000025">
    <property type="protein sequence ID" value="MDA1362598.1"/>
    <property type="molecule type" value="Genomic_DNA"/>
</dbReference>
<dbReference type="InterPro" id="IPR004474">
    <property type="entry name" value="LytR_CpsA_psr"/>
</dbReference>
<dbReference type="PANTHER" id="PTHR33392:SF6">
    <property type="entry name" value="POLYISOPRENYL-TEICHOIC ACID--PEPTIDOGLYCAN TEICHOIC ACID TRANSFERASE TAGU"/>
    <property type="match status" value="1"/>
</dbReference>
<evidence type="ECO:0000256" key="1">
    <source>
        <dbReference type="ARBA" id="ARBA00006068"/>
    </source>
</evidence>
<evidence type="ECO:0000313" key="6">
    <source>
        <dbReference type="Proteomes" id="UP001146067"/>
    </source>
</evidence>
<dbReference type="Proteomes" id="UP001146067">
    <property type="component" value="Unassembled WGS sequence"/>
</dbReference>
<comment type="caution">
    <text evidence="5">The sequence shown here is derived from an EMBL/GenBank/DDBJ whole genome shotgun (WGS) entry which is preliminary data.</text>
</comment>
<protein>
    <submittedName>
        <fullName evidence="5">LCP family protein</fullName>
    </submittedName>
</protein>
<evidence type="ECO:0000313" key="5">
    <source>
        <dbReference type="EMBL" id="MDA1362598.1"/>
    </source>
</evidence>
<dbReference type="InterPro" id="IPR050922">
    <property type="entry name" value="LytR/CpsA/Psr_CW_biosynth"/>
</dbReference>
<dbReference type="AlphaFoldDB" id="A0A9X3PC01"/>
<proteinExistence type="inferred from homology"/>
<keyword evidence="6" id="KW-1185">Reference proteome</keyword>